<keyword evidence="1" id="KW-0732">Signal</keyword>
<organism evidence="3">
    <name type="scientific">Granulicella tundricola (strain ATCC BAA-1859 / DSM 23138 / MP5ACTX9)</name>
    <dbReference type="NCBI Taxonomy" id="1198114"/>
    <lineage>
        <taxon>Bacteria</taxon>
        <taxon>Pseudomonadati</taxon>
        <taxon>Acidobacteriota</taxon>
        <taxon>Terriglobia</taxon>
        <taxon>Terriglobales</taxon>
        <taxon>Acidobacteriaceae</taxon>
        <taxon>Granulicella</taxon>
    </lineage>
</organism>
<evidence type="ECO:0000313" key="3">
    <source>
        <dbReference type="Proteomes" id="UP000000343"/>
    </source>
</evidence>
<dbReference type="PANTHER" id="PTHR38643:SF1">
    <property type="entry name" value="PURINE NUCLEOSIDE PERMEASE C285.05-RELATED"/>
    <property type="match status" value="1"/>
</dbReference>
<dbReference type="Pfam" id="PF06516">
    <property type="entry name" value="NUP"/>
    <property type="match status" value="1"/>
</dbReference>
<dbReference type="HOGENOM" id="CLU_031475_1_2_0"/>
<dbReference type="PANTHER" id="PTHR38643">
    <property type="entry name" value="PURINE NUCLEOSIDE PERMEASE C285.05-RELATED"/>
    <property type="match status" value="1"/>
</dbReference>
<dbReference type="RefSeq" id="WP_013572876.1">
    <property type="nucleotide sequence ID" value="NC_015057.1"/>
</dbReference>
<keyword evidence="2" id="KW-0614">Plasmid</keyword>
<evidence type="ECO:0000256" key="1">
    <source>
        <dbReference type="SAM" id="SignalP"/>
    </source>
</evidence>
<protein>
    <submittedName>
        <fullName evidence="2">Purine nucleoside permease</fullName>
    </submittedName>
</protein>
<gene>
    <name evidence="2" type="ordered locus">AciX9_4185</name>
</gene>
<dbReference type="InterPro" id="IPR009486">
    <property type="entry name" value="Pur_nuclsid_perm"/>
</dbReference>
<evidence type="ECO:0000313" key="2">
    <source>
        <dbReference type="EMBL" id="ADW70964.1"/>
    </source>
</evidence>
<sequence>MLRRVAVFAFLLMVGWCAYANAQTKPWPIKVVIVTSFEIGKDTGDIPGEFQLWVEREHLTESLEFAGGVHPILTNADHSVIGIVSGTTLVNATASVMALGLDPRFDLTHAYWLINGIAGVDPEDASIGSAAWVHYTVSDISRFIDPREMPSDWPYGYFTIGAVKPNELPPANGIIHDRQNVYELNGALTQWAYEQTKGVELLDVDAVKTFRGEYKGYPNAQRPPFVLVGDTYASDSYWHGAKMTQYANEWVKLFTKGHGQFVMTDMEDSGYAEALQRLDRMHRVDYQRVMLLRTGSNYSMPRPGHTAVESVTAPYIGTRPAVENAFRVGDVVVREILAHWTLYANKIPGQ</sequence>
<dbReference type="EMBL" id="CP002481">
    <property type="protein sequence ID" value="ADW70964.1"/>
    <property type="molecule type" value="Genomic_DNA"/>
</dbReference>
<accession>E8X680</accession>
<dbReference type="KEGG" id="acm:AciX9_4185"/>
<dbReference type="AlphaFoldDB" id="E8X680"/>
<dbReference type="PIRSF" id="PIRSF013171">
    <property type="entry name" value="Pur_nuclsid_perm"/>
    <property type="match status" value="1"/>
</dbReference>
<name>E8X680_GRATM</name>
<proteinExistence type="predicted"/>
<feature type="chain" id="PRO_5003233730" evidence="1">
    <location>
        <begin position="23"/>
        <end position="350"/>
    </location>
</feature>
<reference evidence="3" key="1">
    <citation type="submission" date="2011-01" db="EMBL/GenBank/DDBJ databases">
        <title>Complete sequence of plasmid1 of Acidobacterium sp. MP5ACTX9.</title>
        <authorList>
            <consortium name="US DOE Joint Genome Institute"/>
            <person name="Lucas S."/>
            <person name="Copeland A."/>
            <person name="Lapidus A."/>
            <person name="Cheng J.-F."/>
            <person name="Goodwin L."/>
            <person name="Pitluck S."/>
            <person name="Teshima H."/>
            <person name="Detter J.C."/>
            <person name="Han C."/>
            <person name="Tapia R."/>
            <person name="Land M."/>
            <person name="Hauser L."/>
            <person name="Kyrpides N."/>
            <person name="Ivanova N."/>
            <person name="Ovchinnikova G."/>
            <person name="Pagani I."/>
            <person name="Rawat S.R."/>
            <person name="Mannisto M."/>
            <person name="Haggblom M.M."/>
            <person name="Woyke T."/>
        </authorList>
    </citation>
    <scope>NUCLEOTIDE SEQUENCE [LARGE SCALE GENOMIC DNA]</scope>
    <source>
        <strain evidence="3">MP5ACTX9</strain>
        <plasmid evidence="3">Plasmid pACIX901</plasmid>
    </source>
</reference>
<dbReference type="GO" id="GO:0055085">
    <property type="term" value="P:transmembrane transport"/>
    <property type="evidence" value="ECO:0007669"/>
    <property type="project" value="InterPro"/>
</dbReference>
<keyword evidence="3" id="KW-1185">Reference proteome</keyword>
<dbReference type="Proteomes" id="UP000000343">
    <property type="component" value="Plasmid pACIX901"/>
</dbReference>
<feature type="signal peptide" evidence="1">
    <location>
        <begin position="1"/>
        <end position="22"/>
    </location>
</feature>
<geneLocation type="plasmid" evidence="2 3">
    <name>pACIX901</name>
</geneLocation>